<dbReference type="RefSeq" id="WP_043066561.1">
    <property type="nucleotide sequence ID" value="NZ_BJOA01000112.1"/>
</dbReference>
<name>A0A0D1V5V2_ANEMI</name>
<organism evidence="10 12">
    <name type="scientific">Aneurinibacillus migulanus</name>
    <name type="common">Bacillus migulanus</name>
    <dbReference type="NCBI Taxonomy" id="47500"/>
    <lineage>
        <taxon>Bacteria</taxon>
        <taxon>Bacillati</taxon>
        <taxon>Bacillota</taxon>
        <taxon>Bacilli</taxon>
        <taxon>Bacillales</taxon>
        <taxon>Paenibacillaceae</taxon>
        <taxon>Aneurinibacillus group</taxon>
        <taxon>Aneurinibacillus</taxon>
    </lineage>
</organism>
<reference evidence="10 12" key="1">
    <citation type="submission" date="2015-07" db="EMBL/GenBank/DDBJ databases">
        <title>Fjat-14205 dsm 2895.</title>
        <authorList>
            <person name="Liu B."/>
            <person name="Wang J."/>
            <person name="Zhu Y."/>
            <person name="Liu G."/>
            <person name="Chen Q."/>
            <person name="Chen Z."/>
            <person name="Lan J."/>
            <person name="Che J."/>
            <person name="Ge C."/>
            <person name="Shi H."/>
            <person name="Pan Z."/>
            <person name="Liu X."/>
        </authorList>
    </citation>
    <scope>NUCLEOTIDE SEQUENCE [LARGE SCALE GENOMIC DNA]</scope>
    <source>
        <strain evidence="10 12">DSM 2895</strain>
    </source>
</reference>
<dbReference type="InterPro" id="IPR036625">
    <property type="entry name" value="E3-bd_dom_sf"/>
</dbReference>
<comment type="similarity">
    <text evidence="2 6">Belongs to the 2-oxoacid dehydrogenase family.</text>
</comment>
<dbReference type="EMBL" id="FNED01000019">
    <property type="protein sequence ID" value="SDJ49630.1"/>
    <property type="molecule type" value="Genomic_DNA"/>
</dbReference>
<dbReference type="OrthoDB" id="9805770at2"/>
<dbReference type="STRING" id="47500.AF333_15010"/>
<dbReference type="PROSITE" id="PS51826">
    <property type="entry name" value="PSBD"/>
    <property type="match status" value="1"/>
</dbReference>
<keyword evidence="4 6" id="KW-0450">Lipoyl</keyword>
<evidence type="ECO:0000313" key="10">
    <source>
        <dbReference type="EMBL" id="KON96584.1"/>
    </source>
</evidence>
<evidence type="ECO:0000256" key="5">
    <source>
        <dbReference type="ARBA" id="ARBA00023315"/>
    </source>
</evidence>
<evidence type="ECO:0000313" key="11">
    <source>
        <dbReference type="EMBL" id="SDJ49630.1"/>
    </source>
</evidence>
<keyword evidence="5 6" id="KW-0012">Acyltransferase</keyword>
<dbReference type="InterPro" id="IPR050743">
    <property type="entry name" value="2-oxoacid_DH_E2_comp"/>
</dbReference>
<accession>A0A0D1V5V2</accession>
<dbReference type="FunFam" id="3.30.559.10:FF:000040">
    <property type="entry name" value="Dihydrolipoamide acetyltransferase component of pyruvate dehydrogenase complex"/>
    <property type="match status" value="1"/>
</dbReference>
<dbReference type="Pfam" id="PF02817">
    <property type="entry name" value="E3_binding"/>
    <property type="match status" value="1"/>
</dbReference>
<evidence type="ECO:0000313" key="12">
    <source>
        <dbReference type="Proteomes" id="UP000037269"/>
    </source>
</evidence>
<dbReference type="Proteomes" id="UP000037269">
    <property type="component" value="Unassembled WGS sequence"/>
</dbReference>
<dbReference type="EC" id="2.3.1.-" evidence="6"/>
<protein>
    <recommendedName>
        <fullName evidence="6">Dihydrolipoamide acetyltransferase component of pyruvate dehydrogenase complex</fullName>
        <ecNumber evidence="6">2.3.1.-</ecNumber>
    </recommendedName>
</protein>
<dbReference type="Gene3D" id="2.40.50.100">
    <property type="match status" value="1"/>
</dbReference>
<dbReference type="GO" id="GO:0016407">
    <property type="term" value="F:acetyltransferase activity"/>
    <property type="evidence" value="ECO:0007669"/>
    <property type="project" value="TreeGrafter"/>
</dbReference>
<dbReference type="AlphaFoldDB" id="A0A0D1V5V2"/>
<evidence type="ECO:0000256" key="3">
    <source>
        <dbReference type="ARBA" id="ARBA00022679"/>
    </source>
</evidence>
<dbReference type="SUPFAM" id="SSF47005">
    <property type="entry name" value="Peripheral subunit-binding domain of 2-oxo acid dehydrogenase complex"/>
    <property type="match status" value="1"/>
</dbReference>
<dbReference type="GeneID" id="42306487"/>
<dbReference type="GO" id="GO:0005737">
    <property type="term" value="C:cytoplasm"/>
    <property type="evidence" value="ECO:0007669"/>
    <property type="project" value="TreeGrafter"/>
</dbReference>
<keyword evidence="3 6" id="KW-0808">Transferase</keyword>
<dbReference type="GO" id="GO:0031405">
    <property type="term" value="F:lipoic acid binding"/>
    <property type="evidence" value="ECO:0007669"/>
    <property type="project" value="TreeGrafter"/>
</dbReference>
<evidence type="ECO:0000259" key="9">
    <source>
        <dbReference type="PROSITE" id="PS51826"/>
    </source>
</evidence>
<sequence>MAADVIMPKLGMGMKEGTVVEWKKAAGDEVNKGDVVVVISSEKIEMEVEAPTDGVLLDIVVGAGEVAPIGTAIGYIGQPGEKVVEVATPAASSAPQQLVERETKKKESNVSESLSSTPALRKAGVKISPVARKIAEAAGLNIEELAGTGPSGRITKEDVERAIQERKSDEVAATQQVVSLEAHRENATQTMPMTGMRKVIAERMHESLRNSAQLTMTMRADVTDLLTLKKQAANQVENGQEAGDRLTVTDFIARAVVRALQRHAQMNSAYIDSGIETYNHVHLGIAVALEKGLVVPVIRHAERMSVLELSRAIRDLSQRARENQLSPEEMSGSTFTITNLGAYHVETFTPILNSPETGILGVGVAHDMPVYIGELLHRRSLLPLSLTFDHRVLDGAPAAAFLHTIKEYLEHPYRMLL</sequence>
<dbReference type="InterPro" id="IPR001078">
    <property type="entry name" value="2-oxoacid_DH_actylTfrase"/>
</dbReference>
<feature type="region of interest" description="Disordered" evidence="7">
    <location>
        <begin position="91"/>
        <end position="118"/>
    </location>
</feature>
<evidence type="ECO:0000256" key="6">
    <source>
        <dbReference type="RuleBase" id="RU003423"/>
    </source>
</evidence>
<dbReference type="Gene3D" id="3.30.559.10">
    <property type="entry name" value="Chloramphenicol acetyltransferase-like domain"/>
    <property type="match status" value="1"/>
</dbReference>
<evidence type="ECO:0000313" key="13">
    <source>
        <dbReference type="Proteomes" id="UP000182836"/>
    </source>
</evidence>
<dbReference type="PANTHER" id="PTHR43178">
    <property type="entry name" value="DIHYDROLIPOAMIDE ACETYLTRANSFERASE COMPONENT OF PYRUVATE DEHYDROGENASE COMPLEX"/>
    <property type="match status" value="1"/>
</dbReference>
<evidence type="ECO:0000256" key="1">
    <source>
        <dbReference type="ARBA" id="ARBA00001938"/>
    </source>
</evidence>
<evidence type="ECO:0000259" key="8">
    <source>
        <dbReference type="PROSITE" id="PS50968"/>
    </source>
</evidence>
<dbReference type="Pfam" id="PF00198">
    <property type="entry name" value="2-oxoacid_dh"/>
    <property type="match status" value="1"/>
</dbReference>
<gene>
    <name evidence="10" type="ORF">AF333_15010</name>
    <name evidence="11" type="ORF">SAMN04487909_11927</name>
</gene>
<dbReference type="PANTHER" id="PTHR43178:SF5">
    <property type="entry name" value="LIPOAMIDE ACYLTRANSFERASE COMPONENT OF BRANCHED-CHAIN ALPHA-KETO ACID DEHYDROGENASE COMPLEX, MITOCHONDRIAL"/>
    <property type="match status" value="1"/>
</dbReference>
<dbReference type="SUPFAM" id="SSF52777">
    <property type="entry name" value="CoA-dependent acyltransferases"/>
    <property type="match status" value="1"/>
</dbReference>
<evidence type="ECO:0000256" key="7">
    <source>
        <dbReference type="SAM" id="MobiDB-lite"/>
    </source>
</evidence>
<dbReference type="Pfam" id="PF00364">
    <property type="entry name" value="Biotin_lipoyl"/>
    <property type="match status" value="1"/>
</dbReference>
<dbReference type="EMBL" id="LGUG01000004">
    <property type="protein sequence ID" value="KON96584.1"/>
    <property type="molecule type" value="Genomic_DNA"/>
</dbReference>
<keyword evidence="11" id="KW-0670">Pyruvate</keyword>
<dbReference type="CDD" id="cd06849">
    <property type="entry name" value="lipoyl_domain"/>
    <property type="match status" value="1"/>
</dbReference>
<keyword evidence="12" id="KW-1185">Reference proteome</keyword>
<dbReference type="InterPro" id="IPR011053">
    <property type="entry name" value="Single_hybrid_motif"/>
</dbReference>
<dbReference type="Gene3D" id="4.10.320.10">
    <property type="entry name" value="E3-binding domain"/>
    <property type="match status" value="1"/>
</dbReference>
<dbReference type="PATRIC" id="fig|47500.8.peg.632"/>
<dbReference type="InterPro" id="IPR004167">
    <property type="entry name" value="PSBD"/>
</dbReference>
<comment type="cofactor">
    <cofactor evidence="1 6">
        <name>(R)-lipoate</name>
        <dbReference type="ChEBI" id="CHEBI:83088"/>
    </cofactor>
</comment>
<reference evidence="11 13" key="2">
    <citation type="submission" date="2016-10" db="EMBL/GenBank/DDBJ databases">
        <authorList>
            <person name="de Groot N.N."/>
        </authorList>
    </citation>
    <scope>NUCLEOTIDE SEQUENCE [LARGE SCALE GENOMIC DNA]</scope>
    <source>
        <strain evidence="11 13">DSM 2895</strain>
    </source>
</reference>
<dbReference type="InterPro" id="IPR000089">
    <property type="entry name" value="Biotin_lipoyl"/>
</dbReference>
<evidence type="ECO:0000256" key="2">
    <source>
        <dbReference type="ARBA" id="ARBA00007317"/>
    </source>
</evidence>
<feature type="compositionally biased region" description="Basic and acidic residues" evidence="7">
    <location>
        <begin position="99"/>
        <end position="109"/>
    </location>
</feature>
<feature type="domain" description="Peripheral subunit-binding (PSBD)" evidence="9">
    <location>
        <begin position="126"/>
        <end position="163"/>
    </location>
</feature>
<feature type="domain" description="Lipoyl-binding" evidence="8">
    <location>
        <begin position="2"/>
        <end position="77"/>
    </location>
</feature>
<dbReference type="SUPFAM" id="SSF51230">
    <property type="entry name" value="Single hybrid motif"/>
    <property type="match status" value="1"/>
</dbReference>
<evidence type="ECO:0000256" key="4">
    <source>
        <dbReference type="ARBA" id="ARBA00022823"/>
    </source>
</evidence>
<proteinExistence type="inferred from homology"/>
<dbReference type="InterPro" id="IPR023213">
    <property type="entry name" value="CAT-like_dom_sf"/>
</dbReference>
<dbReference type="PROSITE" id="PS50968">
    <property type="entry name" value="BIOTINYL_LIPOYL"/>
    <property type="match status" value="1"/>
</dbReference>
<dbReference type="Proteomes" id="UP000182836">
    <property type="component" value="Unassembled WGS sequence"/>
</dbReference>